<accession>A0A1P8MRG4</accession>
<protein>
    <recommendedName>
        <fullName evidence="1">Glyoxalase-related protein domain-containing protein</fullName>
    </recommendedName>
</protein>
<dbReference type="Pfam" id="PF20066">
    <property type="entry name" value="Glyoxalase_8"/>
    <property type="match status" value="1"/>
</dbReference>
<reference evidence="2 3" key="1">
    <citation type="submission" date="2017-01" db="EMBL/GenBank/DDBJ databases">
        <title>Complete genome of Tateyamaria omphalii DOK1-4 isolated from seawater in Dokdo.</title>
        <authorList>
            <person name="Kim J.H."/>
            <person name="Chi W.-J."/>
        </authorList>
    </citation>
    <scope>NUCLEOTIDE SEQUENCE [LARGE SCALE GENOMIC DNA]</scope>
    <source>
        <strain evidence="2 3">DOK1-4</strain>
    </source>
</reference>
<sequence length="147" mass="16256">MDIPLPSRSALKAQAKRLRQTVNATGTPLTHAQALEAVARQWGARDWNTLSARAQDAPQHGYFPGQRVSGRYLGHRFGGIVKSARLMPGGRHALTLRFDDTIDVVRSHQFSAWRKQVNCVVNGAGRSIRATSDGQPHVVIHDAWSRE</sequence>
<proteinExistence type="predicted"/>
<dbReference type="AlphaFoldDB" id="A0A1P8MRG4"/>
<keyword evidence="3" id="KW-1185">Reference proteome</keyword>
<dbReference type="Proteomes" id="UP000186336">
    <property type="component" value="Chromosome"/>
</dbReference>
<dbReference type="STRING" id="299262.BWR18_02250"/>
<name>A0A1P8MRG4_9RHOB</name>
<dbReference type="RefSeq" id="WP_076626515.1">
    <property type="nucleotide sequence ID" value="NZ_CP019312.1"/>
</dbReference>
<evidence type="ECO:0000313" key="2">
    <source>
        <dbReference type="EMBL" id="APX10648.1"/>
    </source>
</evidence>
<dbReference type="InterPro" id="IPR045517">
    <property type="entry name" value="Glyoxalase_8"/>
</dbReference>
<dbReference type="EMBL" id="CP019312">
    <property type="protein sequence ID" value="APX10648.1"/>
    <property type="molecule type" value="Genomic_DNA"/>
</dbReference>
<evidence type="ECO:0000259" key="1">
    <source>
        <dbReference type="Pfam" id="PF20066"/>
    </source>
</evidence>
<organism evidence="2 3">
    <name type="scientific">Tateyamaria omphalii</name>
    <dbReference type="NCBI Taxonomy" id="299262"/>
    <lineage>
        <taxon>Bacteria</taxon>
        <taxon>Pseudomonadati</taxon>
        <taxon>Pseudomonadota</taxon>
        <taxon>Alphaproteobacteria</taxon>
        <taxon>Rhodobacterales</taxon>
        <taxon>Roseobacteraceae</taxon>
        <taxon>Tateyamaria</taxon>
    </lineage>
</organism>
<dbReference type="KEGG" id="tom:BWR18_02250"/>
<gene>
    <name evidence="2" type="ORF">BWR18_02250</name>
</gene>
<feature type="domain" description="Glyoxalase-related protein" evidence="1">
    <location>
        <begin position="1"/>
        <end position="140"/>
    </location>
</feature>
<dbReference type="OrthoDB" id="7350221at2"/>
<evidence type="ECO:0000313" key="3">
    <source>
        <dbReference type="Proteomes" id="UP000186336"/>
    </source>
</evidence>